<dbReference type="InterPro" id="IPR009361">
    <property type="entry name" value="Zw10_N"/>
</dbReference>
<protein>
    <submittedName>
        <fullName evidence="4">Uncharacterized protein</fullName>
    </submittedName>
</protein>
<evidence type="ECO:0000259" key="1">
    <source>
        <dbReference type="Pfam" id="PF06248"/>
    </source>
</evidence>
<dbReference type="PANTHER" id="PTHR12205:SF0">
    <property type="entry name" value="CENTROMERE_KINETOCHORE PROTEIN ZW10 HOMOLOG"/>
    <property type="match status" value="1"/>
</dbReference>
<dbReference type="Pfam" id="PF20665">
    <property type="entry name" value="Zw10_middle"/>
    <property type="match status" value="2"/>
</dbReference>
<evidence type="ECO:0000313" key="4">
    <source>
        <dbReference type="EMBL" id="KAF9606333.1"/>
    </source>
</evidence>
<dbReference type="Pfam" id="PF20666">
    <property type="entry name" value="ZW10_C"/>
    <property type="match status" value="1"/>
</dbReference>
<feature type="domain" description="Centromere/kinetochore protein zw10 middle" evidence="2">
    <location>
        <begin position="297"/>
        <end position="371"/>
    </location>
</feature>
<dbReference type="GO" id="GO:0005737">
    <property type="term" value="C:cytoplasm"/>
    <property type="evidence" value="ECO:0007669"/>
    <property type="project" value="GOC"/>
</dbReference>
<proteinExistence type="predicted"/>
<dbReference type="GO" id="GO:1990423">
    <property type="term" value="C:RZZ complex"/>
    <property type="evidence" value="ECO:0007669"/>
    <property type="project" value="TreeGrafter"/>
</dbReference>
<accession>A0A835HXT4</accession>
<dbReference type="InterPro" id="IPR048344">
    <property type="entry name" value="Zw10_middle"/>
</dbReference>
<dbReference type="AlphaFoldDB" id="A0A835HXT4"/>
<sequence length="477" mass="53614">MDVLFGSIDVRELLSTTDLDSSSPLSVPDLRVLIDRLQIRSLHIKKRVQDYIISHHSEFSDIFANSSSAVSKTDDISNDVGILLDLISNHPIDNEIREIVDEIGRRKKELIEKKEVLGMVKLVVGLVERLKGVRESLRVGKFVDAAEGVRDLRIGLCISGEGNEVVNSEPKVFGLLRKEWMDCFEQVEDVFANVMSNAVRFEGGEVRVKCRVSVGGVEEVEVRTVLTAMEVIGVLDYGLAKVADLLIKFVVIPTVSNGYHFDFVEDDIEGMDEAVLYSRRHPTQRFGYLRVENDVSTNALFQAIPDDASKLPEFQKIIEVTSEFETALEEIEFISGTDDKDRRLSDYAQNIEVGFASRKKKELMAKARNLILQCDFSVPPEYTRKSNSLNAHGVAEDFPEQTPELLFMPERCIISKAGAQLMELVHQVLQDICLSSARVSREFYYAARDVLLLYEAIIPVQVCAQEAFTITNDGFPL</sequence>
<feature type="domain" description="Centromere/kinetochore protein zw10 middle" evidence="2">
    <location>
        <begin position="176"/>
        <end position="265"/>
    </location>
</feature>
<comment type="caution">
    <text evidence="4">The sequence shown here is derived from an EMBL/GenBank/DDBJ whole genome shotgun (WGS) entry which is preliminary data.</text>
</comment>
<feature type="domain" description="Centromere/kinetochore protein zw10 N-terminal" evidence="1">
    <location>
        <begin position="37"/>
        <end position="127"/>
    </location>
</feature>
<dbReference type="PANTHER" id="PTHR12205">
    <property type="entry name" value="CENTROMERE/KINETOCHORE PROTEIN ZW10"/>
    <property type="match status" value="1"/>
</dbReference>
<gene>
    <name evidence="4" type="ORF">IFM89_025001</name>
</gene>
<dbReference type="GO" id="GO:0006888">
    <property type="term" value="P:endoplasmic reticulum to Golgi vesicle-mediated transport"/>
    <property type="evidence" value="ECO:0007669"/>
    <property type="project" value="TreeGrafter"/>
</dbReference>
<dbReference type="OrthoDB" id="534815at2759"/>
<name>A0A835HXT4_9MAGN</name>
<dbReference type="InterPro" id="IPR048343">
    <property type="entry name" value="ZW10_C"/>
</dbReference>
<reference evidence="4 5" key="1">
    <citation type="submission" date="2020-10" db="EMBL/GenBank/DDBJ databases">
        <title>The Coptis chinensis genome and diversification of protoberbering-type alkaloids.</title>
        <authorList>
            <person name="Wang B."/>
            <person name="Shu S."/>
            <person name="Song C."/>
            <person name="Liu Y."/>
        </authorList>
    </citation>
    <scope>NUCLEOTIDE SEQUENCE [LARGE SCALE GENOMIC DNA]</scope>
    <source>
        <strain evidence="4">HL-2020</strain>
        <tissue evidence="4">Leaf</tissue>
    </source>
</reference>
<keyword evidence="5" id="KW-1185">Reference proteome</keyword>
<dbReference type="Proteomes" id="UP000631114">
    <property type="component" value="Unassembled WGS sequence"/>
</dbReference>
<evidence type="ECO:0000259" key="2">
    <source>
        <dbReference type="Pfam" id="PF20665"/>
    </source>
</evidence>
<evidence type="ECO:0000313" key="5">
    <source>
        <dbReference type="Proteomes" id="UP000631114"/>
    </source>
</evidence>
<dbReference type="Pfam" id="PF06248">
    <property type="entry name" value="Zw10_N"/>
    <property type="match status" value="1"/>
</dbReference>
<dbReference type="GO" id="GO:0007094">
    <property type="term" value="P:mitotic spindle assembly checkpoint signaling"/>
    <property type="evidence" value="ECO:0007669"/>
    <property type="project" value="TreeGrafter"/>
</dbReference>
<dbReference type="GO" id="GO:0005634">
    <property type="term" value="C:nucleus"/>
    <property type="evidence" value="ECO:0007669"/>
    <property type="project" value="InterPro"/>
</dbReference>
<evidence type="ECO:0000259" key="3">
    <source>
        <dbReference type="Pfam" id="PF20666"/>
    </source>
</evidence>
<feature type="domain" description="Centromere/kinetochore protein zw10 C-terminal" evidence="3">
    <location>
        <begin position="407"/>
        <end position="461"/>
    </location>
</feature>
<dbReference type="EMBL" id="JADFTS010000005">
    <property type="protein sequence ID" value="KAF9606333.1"/>
    <property type="molecule type" value="Genomic_DNA"/>
</dbReference>
<organism evidence="4 5">
    <name type="scientific">Coptis chinensis</name>
    <dbReference type="NCBI Taxonomy" id="261450"/>
    <lineage>
        <taxon>Eukaryota</taxon>
        <taxon>Viridiplantae</taxon>
        <taxon>Streptophyta</taxon>
        <taxon>Embryophyta</taxon>
        <taxon>Tracheophyta</taxon>
        <taxon>Spermatophyta</taxon>
        <taxon>Magnoliopsida</taxon>
        <taxon>Ranunculales</taxon>
        <taxon>Ranunculaceae</taxon>
        <taxon>Coptidoideae</taxon>
        <taxon>Coptis</taxon>
    </lineage>
</organism>